<proteinExistence type="predicted"/>
<dbReference type="SMART" id="SM00849">
    <property type="entry name" value="Lactamase_B"/>
    <property type="match status" value="1"/>
</dbReference>
<gene>
    <name evidence="2" type="ORF">DPQ25_09395</name>
</gene>
<dbReference type="GO" id="GO:0016787">
    <property type="term" value="F:hydrolase activity"/>
    <property type="evidence" value="ECO:0007669"/>
    <property type="project" value="UniProtKB-KW"/>
</dbReference>
<dbReference type="PANTHER" id="PTHR30619:SF1">
    <property type="entry name" value="RECOMBINATION PROTEIN 2"/>
    <property type="match status" value="1"/>
</dbReference>
<dbReference type="SUPFAM" id="SSF56281">
    <property type="entry name" value="Metallo-hydrolase/oxidoreductase"/>
    <property type="match status" value="1"/>
</dbReference>
<feature type="domain" description="Metallo-beta-lactamase" evidence="1">
    <location>
        <begin position="16"/>
        <end position="203"/>
    </location>
</feature>
<dbReference type="Gene3D" id="3.60.15.10">
    <property type="entry name" value="Ribonuclease Z/Hydroxyacylglutathione hydrolase-like"/>
    <property type="match status" value="1"/>
</dbReference>
<dbReference type="PANTHER" id="PTHR30619">
    <property type="entry name" value="DNA INTERNALIZATION/COMPETENCE PROTEIN COMEC/REC2"/>
    <property type="match status" value="1"/>
</dbReference>
<dbReference type="RefSeq" id="WP_112332908.1">
    <property type="nucleotide sequence ID" value="NZ_JADPHD010000003.1"/>
</dbReference>
<dbReference type="InterPro" id="IPR036866">
    <property type="entry name" value="RibonucZ/Hydroxyglut_hydro"/>
</dbReference>
<accession>A0A328UDF6</accession>
<keyword evidence="3" id="KW-1185">Reference proteome</keyword>
<dbReference type="Pfam" id="PF00753">
    <property type="entry name" value="Lactamase_B"/>
    <property type="match status" value="1"/>
</dbReference>
<dbReference type="AlphaFoldDB" id="A0A328UDF6"/>
<evidence type="ECO:0000259" key="1">
    <source>
        <dbReference type="SMART" id="SM00849"/>
    </source>
</evidence>
<keyword evidence="2" id="KW-0378">Hydrolase</keyword>
<name>A0A328UDF6_9FIRM</name>
<dbReference type="InterPro" id="IPR052159">
    <property type="entry name" value="Competence_DNA_uptake"/>
</dbReference>
<comment type="caution">
    <text evidence="2">The sequence shown here is derived from an EMBL/GenBank/DDBJ whole genome shotgun (WGS) entry which is preliminary data.</text>
</comment>
<organism evidence="2 3">
    <name type="scientific">Hydrogeniiclostridium mannosilyticum</name>
    <dbReference type="NCBI Taxonomy" id="2764322"/>
    <lineage>
        <taxon>Bacteria</taxon>
        <taxon>Bacillati</taxon>
        <taxon>Bacillota</taxon>
        <taxon>Clostridia</taxon>
        <taxon>Eubacteriales</taxon>
        <taxon>Acutalibacteraceae</taxon>
        <taxon>Hydrogeniiclostridium</taxon>
    </lineage>
</organism>
<dbReference type="Proteomes" id="UP000249377">
    <property type="component" value="Unassembled WGS sequence"/>
</dbReference>
<dbReference type="InterPro" id="IPR001279">
    <property type="entry name" value="Metallo-B-lactamas"/>
</dbReference>
<sequence>MSRSYMYLLRGRTPSQMMSFVLQTENGQLFVIDGGVRGDAEALLALLRKLGGPHPVIEGWFLTHVHEDHIAALTSILESRLNELEIKRLYFHFPERPFIADNEAWEIHTWDEFYAALPNYQGIKTVYQQGDRYEYPEARFEVLYTYDGSYPMNAINNSSTVLRLTTGGRRVLLLGDLGIEGGRRLLAGQGAGGLRSDVVQLAHHGQNGVEKSVYEAAAPQACLWCTPLWLWENDPGQGYNSGPWKTFEVRRWIIDELKVPLNWVAKDGDGKLILSPEELIIKPYN</sequence>
<dbReference type="EMBL" id="QLYR01000005">
    <property type="protein sequence ID" value="RAQ28525.1"/>
    <property type="molecule type" value="Genomic_DNA"/>
</dbReference>
<evidence type="ECO:0000313" key="2">
    <source>
        <dbReference type="EMBL" id="RAQ28525.1"/>
    </source>
</evidence>
<protein>
    <submittedName>
        <fullName evidence="2">MBL fold hydrolase</fullName>
    </submittedName>
</protein>
<evidence type="ECO:0000313" key="3">
    <source>
        <dbReference type="Proteomes" id="UP000249377"/>
    </source>
</evidence>
<reference evidence="2 3" key="1">
    <citation type="submission" date="2018-06" db="EMBL/GenBank/DDBJ databases">
        <title>Noncontiguous genome sequence of Ruminococcaceae bacterium ASD2818.</title>
        <authorList>
            <person name="Chaplin A.V."/>
            <person name="Sokolova S.R."/>
            <person name="Kochetkova T.O."/>
            <person name="Goltsov A.Y."/>
            <person name="Trofimov D.Y."/>
            <person name="Efimov B.A."/>
        </authorList>
    </citation>
    <scope>NUCLEOTIDE SEQUENCE [LARGE SCALE GENOMIC DNA]</scope>
    <source>
        <strain evidence="2 3">ASD2818</strain>
    </source>
</reference>